<dbReference type="GeneID" id="136085143"/>
<accession>A0ABM4CL69</accession>
<proteinExistence type="predicted"/>
<evidence type="ECO:0000313" key="3">
    <source>
        <dbReference type="RefSeq" id="XP_065662517.1"/>
    </source>
</evidence>
<feature type="transmembrane region" description="Helical" evidence="1">
    <location>
        <begin position="26"/>
        <end position="53"/>
    </location>
</feature>
<dbReference type="RefSeq" id="XP_065662517.1">
    <property type="nucleotide sequence ID" value="XM_065806445.1"/>
</dbReference>
<protein>
    <submittedName>
        <fullName evidence="3">Transmembrane protein 272-like isoform X2</fullName>
    </submittedName>
</protein>
<feature type="transmembrane region" description="Helical" evidence="1">
    <location>
        <begin position="131"/>
        <end position="155"/>
    </location>
</feature>
<evidence type="ECO:0000313" key="2">
    <source>
        <dbReference type="Proteomes" id="UP001652625"/>
    </source>
</evidence>
<feature type="transmembrane region" description="Helical" evidence="1">
    <location>
        <begin position="98"/>
        <end position="119"/>
    </location>
</feature>
<reference evidence="3" key="1">
    <citation type="submission" date="2025-08" db="UniProtKB">
        <authorList>
            <consortium name="RefSeq"/>
        </authorList>
    </citation>
    <scope>IDENTIFICATION</scope>
</reference>
<dbReference type="PANTHER" id="PTHR33444:SF7">
    <property type="entry name" value="TRANSMEMBRANE PROTEIN 272"/>
    <property type="match status" value="1"/>
</dbReference>
<keyword evidence="1" id="KW-0472">Membrane</keyword>
<keyword evidence="1" id="KW-1133">Transmembrane helix</keyword>
<dbReference type="PANTHER" id="PTHR33444">
    <property type="entry name" value="SI:DKEY-19B23.12-RELATED"/>
    <property type="match status" value="1"/>
</dbReference>
<feature type="transmembrane region" description="Helical" evidence="1">
    <location>
        <begin position="65"/>
        <end position="86"/>
    </location>
</feature>
<name>A0ABM4CL69_HYDVU</name>
<dbReference type="InterPro" id="IPR040350">
    <property type="entry name" value="TMEM272"/>
</dbReference>
<gene>
    <name evidence="3" type="primary">LOC136085143</name>
</gene>
<evidence type="ECO:0000256" key="1">
    <source>
        <dbReference type="SAM" id="Phobius"/>
    </source>
</evidence>
<keyword evidence="2" id="KW-1185">Reference proteome</keyword>
<sequence>MADRDVALTNENRGLLSRILLCMEKALGATGYCLIGLIIVILLSGLPIAMIVIGELKREKCSVEPMIPIFLIVAGATSLVLLLLAVINDFKKLSITKFLLSLITIFCFCWFITGNVWVFRSYKTRFYCDETAYNLAFSYIILSYILFVSSFFCYLF</sequence>
<keyword evidence="1" id="KW-0812">Transmembrane</keyword>
<organism evidence="2 3">
    <name type="scientific">Hydra vulgaris</name>
    <name type="common">Hydra</name>
    <name type="synonym">Hydra attenuata</name>
    <dbReference type="NCBI Taxonomy" id="6087"/>
    <lineage>
        <taxon>Eukaryota</taxon>
        <taxon>Metazoa</taxon>
        <taxon>Cnidaria</taxon>
        <taxon>Hydrozoa</taxon>
        <taxon>Hydroidolina</taxon>
        <taxon>Anthoathecata</taxon>
        <taxon>Aplanulata</taxon>
        <taxon>Hydridae</taxon>
        <taxon>Hydra</taxon>
    </lineage>
</organism>
<dbReference type="Proteomes" id="UP001652625">
    <property type="component" value="Chromosome 09"/>
</dbReference>